<organism evidence="3 4">
    <name type="scientific">Riccia fluitans</name>
    <dbReference type="NCBI Taxonomy" id="41844"/>
    <lineage>
        <taxon>Eukaryota</taxon>
        <taxon>Viridiplantae</taxon>
        <taxon>Streptophyta</taxon>
        <taxon>Embryophyta</taxon>
        <taxon>Marchantiophyta</taxon>
        <taxon>Marchantiopsida</taxon>
        <taxon>Marchantiidae</taxon>
        <taxon>Marchantiales</taxon>
        <taxon>Ricciaceae</taxon>
        <taxon>Riccia</taxon>
    </lineage>
</organism>
<dbReference type="AlphaFoldDB" id="A0ABD1YMT5"/>
<sequence length="358" mass="39572">MKKKALLIGCNYPGTNAELNGCVNDVRRMYKCLTEQFKFVDKDITIMVDTDKRYIQPTGVNIKKVLARLIEEVQPGDVLFLHYSGHGTQVPCERTDEEDDDFDEAIVPCDLNLLTVNMNLIDNEKEQITGTRTRDVFSGNTKDFSFNLLSIKYSGQKDEEEEKEKCLPTSFKSKSMSVDTLTELLSQKIGHEVKPGLIRTSLFELFGDDASSSVKVFLDLVNVKLSSNKVGQGSGSLKVEFVSTKIDGVNPELRVPSIGISPLGQAGKKTVPDDTGVLVSGCMSNETSADANLTGDKSQAFGALSNGILTVLQQRKGSISNKELVMEVRKLLQKQGFAQHPCLYCSDEDLNRPFICEY</sequence>
<evidence type="ECO:0000259" key="2">
    <source>
        <dbReference type="Pfam" id="PF00656"/>
    </source>
</evidence>
<evidence type="ECO:0000313" key="3">
    <source>
        <dbReference type="EMBL" id="KAL2631795.1"/>
    </source>
</evidence>
<gene>
    <name evidence="3" type="ORF">R1flu_016481</name>
</gene>
<dbReference type="Gene3D" id="3.40.50.12660">
    <property type="match status" value="2"/>
</dbReference>
<name>A0ABD1YMT5_9MARC</name>
<dbReference type="EMBL" id="JBHFFA010000004">
    <property type="protein sequence ID" value="KAL2631795.1"/>
    <property type="molecule type" value="Genomic_DNA"/>
</dbReference>
<dbReference type="PANTHER" id="PTHR48104:SF30">
    <property type="entry name" value="METACASPASE-1"/>
    <property type="match status" value="1"/>
</dbReference>
<comment type="similarity">
    <text evidence="1">Belongs to the peptidase C14B family.</text>
</comment>
<keyword evidence="4" id="KW-1185">Reference proteome</keyword>
<evidence type="ECO:0000313" key="4">
    <source>
        <dbReference type="Proteomes" id="UP001605036"/>
    </source>
</evidence>
<protein>
    <recommendedName>
        <fullName evidence="2">Peptidase C14 caspase domain-containing protein</fullName>
    </recommendedName>
</protein>
<evidence type="ECO:0000256" key="1">
    <source>
        <dbReference type="ARBA" id="ARBA00009005"/>
    </source>
</evidence>
<dbReference type="Proteomes" id="UP001605036">
    <property type="component" value="Unassembled WGS sequence"/>
</dbReference>
<feature type="domain" description="Peptidase C14 caspase" evidence="2">
    <location>
        <begin position="2"/>
        <end position="346"/>
    </location>
</feature>
<dbReference type="InterPro" id="IPR050452">
    <property type="entry name" value="Metacaspase"/>
</dbReference>
<accession>A0ABD1YMT5</accession>
<dbReference type="SUPFAM" id="SSF52129">
    <property type="entry name" value="Caspase-like"/>
    <property type="match status" value="1"/>
</dbReference>
<dbReference type="InterPro" id="IPR029030">
    <property type="entry name" value="Caspase-like_dom_sf"/>
</dbReference>
<dbReference type="Pfam" id="PF00656">
    <property type="entry name" value="Peptidase_C14"/>
    <property type="match status" value="1"/>
</dbReference>
<dbReference type="InterPro" id="IPR011600">
    <property type="entry name" value="Pept_C14_caspase"/>
</dbReference>
<reference evidence="3 4" key="1">
    <citation type="submission" date="2024-09" db="EMBL/GenBank/DDBJ databases">
        <title>Chromosome-scale assembly of Riccia fluitans.</title>
        <authorList>
            <person name="Paukszto L."/>
            <person name="Sawicki J."/>
            <person name="Karawczyk K."/>
            <person name="Piernik-Szablinska J."/>
            <person name="Szczecinska M."/>
            <person name="Mazdziarz M."/>
        </authorList>
    </citation>
    <scope>NUCLEOTIDE SEQUENCE [LARGE SCALE GENOMIC DNA]</scope>
    <source>
        <strain evidence="3">Rf_01</strain>
        <tissue evidence="3">Aerial parts of the thallus</tissue>
    </source>
</reference>
<proteinExistence type="inferred from homology"/>
<comment type="caution">
    <text evidence="3">The sequence shown here is derived from an EMBL/GenBank/DDBJ whole genome shotgun (WGS) entry which is preliminary data.</text>
</comment>
<dbReference type="PANTHER" id="PTHR48104">
    <property type="entry name" value="METACASPASE-4"/>
    <property type="match status" value="1"/>
</dbReference>